<evidence type="ECO:0000313" key="3">
    <source>
        <dbReference type="EMBL" id="MDM9632816.1"/>
    </source>
</evidence>
<dbReference type="Proteomes" id="UP001174839">
    <property type="component" value="Unassembled WGS sequence"/>
</dbReference>
<proteinExistence type="predicted"/>
<dbReference type="RefSeq" id="WP_289726180.1">
    <property type="nucleotide sequence ID" value="NZ_JAUDUY010000015.1"/>
</dbReference>
<evidence type="ECO:0000259" key="2">
    <source>
        <dbReference type="Pfam" id="PF18962"/>
    </source>
</evidence>
<gene>
    <name evidence="3" type="ORF">QU605_15160</name>
</gene>
<keyword evidence="1" id="KW-0732">Signal</keyword>
<feature type="non-terminal residue" evidence="3">
    <location>
        <position position="1"/>
    </location>
</feature>
<reference evidence="3" key="1">
    <citation type="submission" date="2023-06" db="EMBL/GenBank/DDBJ databases">
        <title>Robiginitalea aurantiacus sp. nov. and Algoriphagus sediminis sp. nov., isolated from coastal sediment.</title>
        <authorList>
            <person name="Zhou Z.Y."/>
            <person name="An J."/>
            <person name="Jia Y.W."/>
            <person name="Du Z.J."/>
        </authorList>
    </citation>
    <scope>NUCLEOTIDE SEQUENCE</scope>
    <source>
        <strain evidence="3">M39</strain>
    </source>
</reference>
<name>A0ABT7WIT9_9FLAO</name>
<comment type="caution">
    <text evidence="3">The sequence shown here is derived from an EMBL/GenBank/DDBJ whole genome shotgun (WGS) entry which is preliminary data.</text>
</comment>
<organism evidence="3 4">
    <name type="scientific">Robiginitalea aurantiaca</name>
    <dbReference type="NCBI Taxonomy" id="3056915"/>
    <lineage>
        <taxon>Bacteria</taxon>
        <taxon>Pseudomonadati</taxon>
        <taxon>Bacteroidota</taxon>
        <taxon>Flavobacteriia</taxon>
        <taxon>Flavobacteriales</taxon>
        <taxon>Flavobacteriaceae</taxon>
        <taxon>Robiginitalea</taxon>
    </lineage>
</organism>
<dbReference type="NCBIfam" id="TIGR04183">
    <property type="entry name" value="Por_Secre_tail"/>
    <property type="match status" value="1"/>
</dbReference>
<protein>
    <submittedName>
        <fullName evidence="3">T9SS type A sorting domain-containing protein</fullName>
    </submittedName>
</protein>
<feature type="domain" description="Secretion system C-terminal sorting" evidence="2">
    <location>
        <begin position="112"/>
        <end position="188"/>
    </location>
</feature>
<keyword evidence="4" id="KW-1185">Reference proteome</keyword>
<accession>A0ABT7WIT9</accession>
<evidence type="ECO:0000256" key="1">
    <source>
        <dbReference type="ARBA" id="ARBA00022729"/>
    </source>
</evidence>
<dbReference type="Pfam" id="PF18962">
    <property type="entry name" value="Por_Secre_tail"/>
    <property type="match status" value="1"/>
</dbReference>
<dbReference type="InterPro" id="IPR026444">
    <property type="entry name" value="Secre_tail"/>
</dbReference>
<dbReference type="EMBL" id="JAUDUY010000015">
    <property type="protein sequence ID" value="MDM9632816.1"/>
    <property type="molecule type" value="Genomic_DNA"/>
</dbReference>
<sequence length="190" mass="20171">GIDLSIRTNTNPPVIGSVRMVLSGPVSRTQLEGRAPYSLFGDLPGIDYSGVPFPQGTYTLTATAYDGEYGAGNIIGATSIQFSITPGGISAAREMPAFNSDSKPATTLNLSPNPAVSSTQVSVSDQEVEIADIFIHDISGKLVKRLKGQSTRSTSGRYEIDVSTYVRGVYLIRIVTQDGEIISKKLIVGQ</sequence>
<evidence type="ECO:0000313" key="4">
    <source>
        <dbReference type="Proteomes" id="UP001174839"/>
    </source>
</evidence>